<protein>
    <submittedName>
        <fullName evidence="2">COG4626 Phage terminase-like protein, large subunit</fullName>
    </submittedName>
</protein>
<dbReference type="InterPro" id="IPR046461">
    <property type="entry name" value="TerL_ATPase"/>
</dbReference>
<accession>A0A6J5QPS3</accession>
<evidence type="ECO:0000313" key="2">
    <source>
        <dbReference type="EMBL" id="CAB4186390.1"/>
    </source>
</evidence>
<dbReference type="PANTHER" id="PTHR41287">
    <property type="match status" value="1"/>
</dbReference>
<organism evidence="2">
    <name type="scientific">uncultured Caudovirales phage</name>
    <dbReference type="NCBI Taxonomy" id="2100421"/>
    <lineage>
        <taxon>Viruses</taxon>
        <taxon>Duplodnaviria</taxon>
        <taxon>Heunggongvirae</taxon>
        <taxon>Uroviricota</taxon>
        <taxon>Caudoviricetes</taxon>
        <taxon>Peduoviridae</taxon>
        <taxon>Maltschvirus</taxon>
        <taxon>Maltschvirus maltsch</taxon>
    </lineage>
</organism>
<evidence type="ECO:0000259" key="1">
    <source>
        <dbReference type="Pfam" id="PF03354"/>
    </source>
</evidence>
<proteinExistence type="predicted"/>
<reference evidence="2" key="1">
    <citation type="submission" date="2020-05" db="EMBL/GenBank/DDBJ databases">
        <authorList>
            <person name="Chiriac C."/>
            <person name="Salcher M."/>
            <person name="Ghai R."/>
            <person name="Kavagutti S V."/>
        </authorList>
    </citation>
    <scope>NUCLEOTIDE SEQUENCE</scope>
</reference>
<dbReference type="PANTHER" id="PTHR41287:SF1">
    <property type="entry name" value="PROTEIN YMFN"/>
    <property type="match status" value="1"/>
</dbReference>
<dbReference type="Pfam" id="PF03354">
    <property type="entry name" value="TerL_ATPase"/>
    <property type="match status" value="1"/>
</dbReference>
<gene>
    <name evidence="2" type="ORF">UFOVP1144_13</name>
</gene>
<dbReference type="Gene3D" id="3.40.50.300">
    <property type="entry name" value="P-loop containing nucleotide triphosphate hydrolases"/>
    <property type="match status" value="1"/>
</dbReference>
<sequence>MTTFDQIALDSPDGAYLGATEPRIRSKPVDLPSRGDEMIAFCESIGFELLPWQKFLAIEMHRVKPDGRWHHNEVGVLVARQQGKSTFLALRILWGMFELGEKLQVHTAHKLTTSSEIFWKIDEIIQSHPKLAAMFAKKYETKGSQEIKLIDGARYLVRANNSASRGIAAPDVIHLDEVREYQDPEVWASLRFTQMASKNPMAILYSNAGDQHSIVLNRMRERGLAAAAGSDDPIGWFEWSAPMEVQIGDTPEFWEAVRYSNPSLGYTVHPDNLRAILNDEESIVRTEVLCQWVSQINPAINPSLWDACGDESAELDQDQETWMAIDLSPDRRAAALIAGQQKGDKYIVVLLQTWENAVAIDDKALANDLAVWVRKYPTTTVAYSRQTAGAVAARLSPAGISTTPIDGAIYGQACDEMQSGITSGRLIHKRQEEFTKQVLSAVKLPFKDGGWYLGRKVSNSTICAAVAMAMVSHFATRPETEVDIYVG</sequence>
<feature type="domain" description="Terminase large subunit-like ATPase" evidence="1">
    <location>
        <begin position="51"/>
        <end position="213"/>
    </location>
</feature>
<dbReference type="InterPro" id="IPR005021">
    <property type="entry name" value="Terminase_largesu-like"/>
</dbReference>
<dbReference type="InterPro" id="IPR027417">
    <property type="entry name" value="P-loop_NTPase"/>
</dbReference>
<name>A0A6J5QPS3_9CAUD</name>
<dbReference type="EMBL" id="LR797094">
    <property type="protein sequence ID" value="CAB4186390.1"/>
    <property type="molecule type" value="Genomic_DNA"/>
</dbReference>